<name>A0ABR9IR30_RHIVS</name>
<protein>
    <recommendedName>
        <fullName evidence="1">KTSC domain-containing protein</fullName>
    </recommendedName>
</protein>
<comment type="caution">
    <text evidence="2">The sequence shown here is derived from an EMBL/GenBank/DDBJ whole genome shotgun (WGS) entry which is preliminary data.</text>
</comment>
<accession>A0ABR9IR30</accession>
<evidence type="ECO:0000259" key="1">
    <source>
        <dbReference type="Pfam" id="PF13619"/>
    </source>
</evidence>
<dbReference type="EMBL" id="JADBEC010000001">
    <property type="protein sequence ID" value="MBE1505659.1"/>
    <property type="molecule type" value="Genomic_DNA"/>
</dbReference>
<organism evidence="2 3">
    <name type="scientific">Rhizobium viscosum</name>
    <name type="common">Arthrobacter viscosus</name>
    <dbReference type="NCBI Taxonomy" id="1673"/>
    <lineage>
        <taxon>Bacteria</taxon>
        <taxon>Pseudomonadati</taxon>
        <taxon>Pseudomonadota</taxon>
        <taxon>Alphaproteobacteria</taxon>
        <taxon>Hyphomicrobiales</taxon>
        <taxon>Rhizobiaceae</taxon>
        <taxon>Rhizobium/Agrobacterium group</taxon>
        <taxon>Rhizobium</taxon>
    </lineage>
</organism>
<evidence type="ECO:0000313" key="2">
    <source>
        <dbReference type="EMBL" id="MBE1505659.1"/>
    </source>
</evidence>
<keyword evidence="3" id="KW-1185">Reference proteome</keyword>
<dbReference type="InterPro" id="IPR025309">
    <property type="entry name" value="KTSC_dom"/>
</dbReference>
<sequence length="66" mass="7659">METRLQSKLIEAIDYQRETRHLTLYLTNGQRRHYEDVPEGIVVGLTAAASPGDFYMSQIRGRFRTT</sequence>
<proteinExistence type="predicted"/>
<dbReference type="RefSeq" id="WP_007815149.1">
    <property type="nucleotide sequence ID" value="NZ_BAAAVL010000009.1"/>
</dbReference>
<dbReference type="Pfam" id="PF13619">
    <property type="entry name" value="KTSC"/>
    <property type="match status" value="1"/>
</dbReference>
<dbReference type="Proteomes" id="UP000620262">
    <property type="component" value="Unassembled WGS sequence"/>
</dbReference>
<feature type="domain" description="KTSC" evidence="1">
    <location>
        <begin position="6"/>
        <end position="63"/>
    </location>
</feature>
<evidence type="ECO:0000313" key="3">
    <source>
        <dbReference type="Proteomes" id="UP000620262"/>
    </source>
</evidence>
<reference evidence="2 3" key="1">
    <citation type="submission" date="2020-10" db="EMBL/GenBank/DDBJ databases">
        <title>Sequencing the genomes of 1000 actinobacteria strains.</title>
        <authorList>
            <person name="Klenk H.-P."/>
        </authorList>
    </citation>
    <scope>NUCLEOTIDE SEQUENCE [LARGE SCALE GENOMIC DNA]</scope>
    <source>
        <strain evidence="2 3">DSM 7307</strain>
    </source>
</reference>
<gene>
    <name evidence="2" type="ORF">H4W29_002840</name>
</gene>